<reference evidence="3" key="1">
    <citation type="journal article" date="2019" name="Int. J. Syst. Evol. Microbiol.">
        <title>The Global Catalogue of Microorganisms (GCM) 10K type strain sequencing project: providing services to taxonomists for standard genome sequencing and annotation.</title>
        <authorList>
            <consortium name="The Broad Institute Genomics Platform"/>
            <consortium name="The Broad Institute Genome Sequencing Center for Infectious Disease"/>
            <person name="Wu L."/>
            <person name="Ma J."/>
        </authorList>
    </citation>
    <scope>NUCLEOTIDE SEQUENCE [LARGE SCALE GENOMIC DNA]</scope>
    <source>
        <strain evidence="3">CCUG 50349</strain>
    </source>
</reference>
<keyword evidence="3" id="KW-1185">Reference proteome</keyword>
<dbReference type="EMBL" id="JBHSGW010000025">
    <property type="protein sequence ID" value="MFC4740100.1"/>
    <property type="molecule type" value="Genomic_DNA"/>
</dbReference>
<keyword evidence="1" id="KW-1133">Transmembrane helix</keyword>
<organism evidence="2 3">
    <name type="scientific">Flavobacterium ponti</name>
    <dbReference type="NCBI Taxonomy" id="665133"/>
    <lineage>
        <taxon>Bacteria</taxon>
        <taxon>Pseudomonadati</taxon>
        <taxon>Bacteroidota</taxon>
        <taxon>Flavobacteriia</taxon>
        <taxon>Flavobacteriales</taxon>
        <taxon>Flavobacteriaceae</taxon>
        <taxon>Flavobacterium</taxon>
    </lineage>
</organism>
<evidence type="ECO:0000256" key="1">
    <source>
        <dbReference type="SAM" id="Phobius"/>
    </source>
</evidence>
<name>A0ABV9P6R5_9FLAO</name>
<evidence type="ECO:0000313" key="2">
    <source>
        <dbReference type="EMBL" id="MFC4740100.1"/>
    </source>
</evidence>
<dbReference type="Proteomes" id="UP001595885">
    <property type="component" value="Unassembled WGS sequence"/>
</dbReference>
<evidence type="ECO:0000313" key="3">
    <source>
        <dbReference type="Proteomes" id="UP001595885"/>
    </source>
</evidence>
<protein>
    <submittedName>
        <fullName evidence="2">Uncharacterized protein</fullName>
    </submittedName>
</protein>
<feature type="transmembrane region" description="Helical" evidence="1">
    <location>
        <begin position="208"/>
        <end position="230"/>
    </location>
</feature>
<feature type="transmembrane region" description="Helical" evidence="1">
    <location>
        <begin position="133"/>
        <end position="155"/>
    </location>
</feature>
<proteinExistence type="predicted"/>
<sequence length="240" mass="28566">MQDNELRNEIEKKEVLFQKLFTKYQYNIRKVPNYINFDAFKDLKLIFELYSEIFHLRGFNYNKLSNIKLEKIINPYSASEKKELISHLVKALVKNGNEEEAKSVMELLNKIEIKYYWENIKLKNNLLINSVKLLLKIISYNILVLLLFLTLYLFISTLFFCESKFECLAILDVKKVNITEINWLNNFGNLLTYIFDLDSKMEVIPLNFYGVLLLVFQKSFLILILGNYIVKEIFNKIKLK</sequence>
<keyword evidence="1" id="KW-0812">Transmembrane</keyword>
<accession>A0ABV9P6R5</accession>
<dbReference type="RefSeq" id="WP_379740790.1">
    <property type="nucleotide sequence ID" value="NZ_JBHSGW010000025.1"/>
</dbReference>
<comment type="caution">
    <text evidence="2">The sequence shown here is derived from an EMBL/GenBank/DDBJ whole genome shotgun (WGS) entry which is preliminary data.</text>
</comment>
<gene>
    <name evidence="2" type="ORF">ACFO3U_08840</name>
</gene>
<keyword evidence="1" id="KW-0472">Membrane</keyword>